<accession>A0ABV7H153</accession>
<dbReference type="InterPro" id="IPR004360">
    <property type="entry name" value="Glyas_Fos-R_dOase_dom"/>
</dbReference>
<dbReference type="InterPro" id="IPR029068">
    <property type="entry name" value="Glyas_Bleomycin-R_OHBP_Dase"/>
</dbReference>
<dbReference type="PROSITE" id="PS51819">
    <property type="entry name" value="VOC"/>
    <property type="match status" value="1"/>
</dbReference>
<dbReference type="Proteomes" id="UP001595556">
    <property type="component" value="Unassembled WGS sequence"/>
</dbReference>
<evidence type="ECO:0000259" key="1">
    <source>
        <dbReference type="PROSITE" id="PS51819"/>
    </source>
</evidence>
<protein>
    <submittedName>
        <fullName evidence="2">VOC family protein</fullName>
    </submittedName>
</protein>
<dbReference type="Pfam" id="PF00903">
    <property type="entry name" value="Glyoxalase"/>
    <property type="match status" value="1"/>
</dbReference>
<name>A0ABV7H153_9BURK</name>
<keyword evidence="3" id="KW-1185">Reference proteome</keyword>
<dbReference type="InterPro" id="IPR037523">
    <property type="entry name" value="VOC_core"/>
</dbReference>
<dbReference type="Gene3D" id="3.10.180.10">
    <property type="entry name" value="2,3-Dihydroxybiphenyl 1,2-Dioxygenase, domain 1"/>
    <property type="match status" value="1"/>
</dbReference>
<proteinExistence type="predicted"/>
<sequence>MAAIHSKGLATCIYRVPEIESAKRWYSEAFGVAPYFDQPFYVGFNIAGYELGLQPEGTAPVPVHNVMTYWRVDDVAATMDALMAQGASLLDAPQDVGEGIVCGAVRDPWGNAIGLIFNPHFAV</sequence>
<dbReference type="SUPFAM" id="SSF54593">
    <property type="entry name" value="Glyoxalase/Bleomycin resistance protein/Dihydroxybiphenyl dioxygenase"/>
    <property type="match status" value="1"/>
</dbReference>
<comment type="caution">
    <text evidence="2">The sequence shown here is derived from an EMBL/GenBank/DDBJ whole genome shotgun (WGS) entry which is preliminary data.</text>
</comment>
<organism evidence="2 3">
    <name type="scientific">Piscinibacterium candidicorallinum</name>
    <dbReference type="NCBI Taxonomy" id="1793872"/>
    <lineage>
        <taxon>Bacteria</taxon>
        <taxon>Pseudomonadati</taxon>
        <taxon>Pseudomonadota</taxon>
        <taxon>Betaproteobacteria</taxon>
        <taxon>Burkholderiales</taxon>
        <taxon>Piscinibacterium</taxon>
    </lineage>
</organism>
<evidence type="ECO:0000313" key="2">
    <source>
        <dbReference type="EMBL" id="MFC3146316.1"/>
    </source>
</evidence>
<gene>
    <name evidence="2" type="ORF">ACFOEN_01520</name>
</gene>
<dbReference type="EMBL" id="JBHRTI010000003">
    <property type="protein sequence ID" value="MFC3146316.1"/>
    <property type="molecule type" value="Genomic_DNA"/>
</dbReference>
<dbReference type="RefSeq" id="WP_377300594.1">
    <property type="nucleotide sequence ID" value="NZ_CP180191.1"/>
</dbReference>
<evidence type="ECO:0000313" key="3">
    <source>
        <dbReference type="Proteomes" id="UP001595556"/>
    </source>
</evidence>
<feature type="domain" description="VOC" evidence="1">
    <location>
        <begin position="8"/>
        <end position="118"/>
    </location>
</feature>
<reference evidence="3" key="1">
    <citation type="journal article" date="2019" name="Int. J. Syst. Evol. Microbiol.">
        <title>The Global Catalogue of Microorganisms (GCM) 10K type strain sequencing project: providing services to taxonomists for standard genome sequencing and annotation.</title>
        <authorList>
            <consortium name="The Broad Institute Genomics Platform"/>
            <consortium name="The Broad Institute Genome Sequencing Center for Infectious Disease"/>
            <person name="Wu L."/>
            <person name="Ma J."/>
        </authorList>
    </citation>
    <scope>NUCLEOTIDE SEQUENCE [LARGE SCALE GENOMIC DNA]</scope>
    <source>
        <strain evidence="3">KCTC 52168</strain>
    </source>
</reference>